<keyword evidence="2" id="KW-1185">Reference proteome</keyword>
<dbReference type="EMBL" id="KQ483836">
    <property type="protein sequence ID" value="KYP40432.1"/>
    <property type="molecule type" value="Genomic_DNA"/>
</dbReference>
<evidence type="ECO:0000313" key="2">
    <source>
        <dbReference type="Proteomes" id="UP000075243"/>
    </source>
</evidence>
<protein>
    <submittedName>
        <fullName evidence="1">Uncharacterized protein</fullName>
    </submittedName>
</protein>
<gene>
    <name evidence="1" type="ORF">KK1_038242</name>
</gene>
<dbReference type="Gramene" id="C.cajan_36041.t">
    <property type="protein sequence ID" value="C.cajan_36041.t.cds1"/>
    <property type="gene ID" value="C.cajan_36041"/>
</dbReference>
<accession>A0A151RCX1</accession>
<proteinExistence type="predicted"/>
<reference evidence="1" key="1">
    <citation type="journal article" date="2012" name="Nat. Biotechnol.">
        <title>Draft genome sequence of pigeonpea (Cajanus cajan), an orphan legume crop of resource-poor farmers.</title>
        <authorList>
            <person name="Varshney R.K."/>
            <person name="Chen W."/>
            <person name="Li Y."/>
            <person name="Bharti A.K."/>
            <person name="Saxena R.K."/>
            <person name="Schlueter J.A."/>
            <person name="Donoghue M.T."/>
            <person name="Azam S."/>
            <person name="Fan G."/>
            <person name="Whaley A.M."/>
            <person name="Farmer A.D."/>
            <person name="Sheridan J."/>
            <person name="Iwata A."/>
            <person name="Tuteja R."/>
            <person name="Penmetsa R.V."/>
            <person name="Wu W."/>
            <person name="Upadhyaya H.D."/>
            <person name="Yang S.P."/>
            <person name="Shah T."/>
            <person name="Saxena K.B."/>
            <person name="Michael T."/>
            <person name="McCombie W.R."/>
            <person name="Yang B."/>
            <person name="Zhang G."/>
            <person name="Yang H."/>
            <person name="Wang J."/>
            <person name="Spillane C."/>
            <person name="Cook D.R."/>
            <person name="May G.D."/>
            <person name="Xu X."/>
            <person name="Jackson S.A."/>
        </authorList>
    </citation>
    <scope>NUCLEOTIDE SEQUENCE [LARGE SCALE GENOMIC DNA]</scope>
</reference>
<name>A0A151RCX1_CAJCA</name>
<evidence type="ECO:0000313" key="1">
    <source>
        <dbReference type="EMBL" id="KYP40432.1"/>
    </source>
</evidence>
<dbReference type="STRING" id="3821.A0A151RCX1"/>
<sequence length="82" mass="10022">MPFMDVLRWGEMAVFVRSERGVERVLGDTWRERHGRMRELGVGASRHLQWNRPPLPFDAFNTVMYQLWLRRHTVRYARMQYN</sequence>
<dbReference type="Proteomes" id="UP000075243">
    <property type="component" value="Unassembled WGS sequence"/>
</dbReference>
<organism evidence="1 2">
    <name type="scientific">Cajanus cajan</name>
    <name type="common">Pigeon pea</name>
    <name type="synonym">Cajanus indicus</name>
    <dbReference type="NCBI Taxonomy" id="3821"/>
    <lineage>
        <taxon>Eukaryota</taxon>
        <taxon>Viridiplantae</taxon>
        <taxon>Streptophyta</taxon>
        <taxon>Embryophyta</taxon>
        <taxon>Tracheophyta</taxon>
        <taxon>Spermatophyta</taxon>
        <taxon>Magnoliopsida</taxon>
        <taxon>eudicotyledons</taxon>
        <taxon>Gunneridae</taxon>
        <taxon>Pentapetalae</taxon>
        <taxon>rosids</taxon>
        <taxon>fabids</taxon>
        <taxon>Fabales</taxon>
        <taxon>Fabaceae</taxon>
        <taxon>Papilionoideae</taxon>
        <taxon>50 kb inversion clade</taxon>
        <taxon>NPAAA clade</taxon>
        <taxon>indigoferoid/millettioid clade</taxon>
        <taxon>Phaseoleae</taxon>
        <taxon>Cajanus</taxon>
    </lineage>
</organism>
<dbReference type="AlphaFoldDB" id="A0A151RCX1"/>